<dbReference type="Proteomes" id="UP000828443">
    <property type="component" value="Segment"/>
</dbReference>
<dbReference type="Gene3D" id="3.30.470.30">
    <property type="entry name" value="DNA ligase/mRNA capping enzyme"/>
    <property type="match status" value="1"/>
</dbReference>
<keyword evidence="3" id="KW-0235">DNA replication</keyword>
<dbReference type="Pfam" id="PF00533">
    <property type="entry name" value="BRCT"/>
    <property type="match status" value="1"/>
</dbReference>
<evidence type="ECO:0000256" key="3">
    <source>
        <dbReference type="ARBA" id="ARBA00022705"/>
    </source>
</evidence>
<dbReference type="InterPro" id="IPR010994">
    <property type="entry name" value="RuvA_2-like"/>
</dbReference>
<dbReference type="EC" id="6.5.1.2" evidence="1"/>
<dbReference type="InterPro" id="IPR012340">
    <property type="entry name" value="NA-bd_OB-fold"/>
</dbReference>
<organism evidence="7 8">
    <name type="scientific">Kosakonia phage Kc263</name>
    <dbReference type="NCBI Taxonomy" id="2863194"/>
    <lineage>
        <taxon>Viruses</taxon>
        <taxon>Duplodnaviria</taxon>
        <taxon>Heunggongvirae</taxon>
        <taxon>Uroviricota</taxon>
        <taxon>Caudoviricetes</taxon>
        <taxon>Chimalliviridae</taxon>
        <taxon>Branisovskavirus</taxon>
        <taxon>Branisovskavirus Kc263</taxon>
    </lineage>
</organism>
<feature type="domain" description="NAD-dependent DNA ligase N-terminal" evidence="6">
    <location>
        <begin position="3"/>
        <end position="424"/>
    </location>
</feature>
<dbReference type="SUPFAM" id="SSF47781">
    <property type="entry name" value="RuvA domain 2-like"/>
    <property type="match status" value="1"/>
</dbReference>
<keyword evidence="4" id="KW-0520">NAD</keyword>
<dbReference type="SUPFAM" id="SSF50249">
    <property type="entry name" value="Nucleic acid-binding proteins"/>
    <property type="match status" value="1"/>
</dbReference>
<dbReference type="PIRSF" id="PIRSF001604">
    <property type="entry name" value="LigA"/>
    <property type="match status" value="1"/>
</dbReference>
<evidence type="ECO:0000256" key="4">
    <source>
        <dbReference type="ARBA" id="ARBA00023027"/>
    </source>
</evidence>
<dbReference type="GO" id="GO:0046872">
    <property type="term" value="F:metal ion binding"/>
    <property type="evidence" value="ECO:0007669"/>
    <property type="project" value="UniProtKB-KW"/>
</dbReference>
<dbReference type="EMBL" id="MZ348422">
    <property type="protein sequence ID" value="QYN79942.1"/>
    <property type="molecule type" value="Genomic_DNA"/>
</dbReference>
<evidence type="ECO:0000313" key="7">
    <source>
        <dbReference type="EMBL" id="QYN79942.1"/>
    </source>
</evidence>
<keyword evidence="8" id="KW-1185">Reference proteome</keyword>
<dbReference type="InterPro" id="IPR036420">
    <property type="entry name" value="BRCT_dom_sf"/>
</dbReference>
<dbReference type="Gene3D" id="1.10.150.20">
    <property type="entry name" value="5' to 3' exonuclease, C-terminal subdomain"/>
    <property type="match status" value="1"/>
</dbReference>
<dbReference type="Gene3D" id="1.10.287.610">
    <property type="entry name" value="Helix hairpin bin"/>
    <property type="match status" value="1"/>
</dbReference>
<dbReference type="KEGG" id="vg:77953119"/>
<dbReference type="SUPFAM" id="SSF52113">
    <property type="entry name" value="BRCT domain"/>
    <property type="match status" value="1"/>
</dbReference>
<dbReference type="GO" id="GO:0006281">
    <property type="term" value="P:DNA repair"/>
    <property type="evidence" value="ECO:0007669"/>
    <property type="project" value="InterPro"/>
</dbReference>
<dbReference type="InterPro" id="IPR013840">
    <property type="entry name" value="DNAligase_N"/>
</dbReference>
<dbReference type="Pfam" id="PF01653">
    <property type="entry name" value="DNA_ligase_aden"/>
    <property type="match status" value="1"/>
</dbReference>
<dbReference type="SUPFAM" id="SSF56091">
    <property type="entry name" value="DNA ligase/mRNA capping enzyme, catalytic domain"/>
    <property type="match status" value="1"/>
</dbReference>
<evidence type="ECO:0000259" key="6">
    <source>
        <dbReference type="SMART" id="SM00532"/>
    </source>
</evidence>
<evidence type="ECO:0000256" key="5">
    <source>
        <dbReference type="ARBA" id="ARBA00034005"/>
    </source>
</evidence>
<dbReference type="Gene3D" id="3.40.50.10190">
    <property type="entry name" value="BRCT domain"/>
    <property type="match status" value="1"/>
</dbReference>
<dbReference type="InterPro" id="IPR001357">
    <property type="entry name" value="BRCT_dom"/>
</dbReference>
<evidence type="ECO:0000313" key="8">
    <source>
        <dbReference type="Proteomes" id="UP000828443"/>
    </source>
</evidence>
<dbReference type="InterPro" id="IPR001679">
    <property type="entry name" value="DNA_ligase"/>
</dbReference>
<name>A0AAE8BGH4_9CAUD</name>
<dbReference type="Gene3D" id="2.40.50.140">
    <property type="entry name" value="Nucleic acid-binding proteins"/>
    <property type="match status" value="1"/>
</dbReference>
<protein>
    <recommendedName>
        <fullName evidence="1">DNA ligase (NAD(+))</fullName>
        <ecNumber evidence="1">6.5.1.2</ecNumber>
    </recommendedName>
</protein>
<sequence length="655" mass="73588">MSKNIKRILELEAQIKYHDYMYTEKDSPVISDAAYDDLVREYWELVEDTPTYQPTLRPGFIAPDPVLELVKIEEPMLSITKKKDRDDFEKWVKLNIQAGATYEEKLDGMALRIIYINGELHRIHTRGDGHNGADLSHRRHLLLNVPDRVESDVGKGRTEYTGEAFCMYADFDAYVERHGLDPNDTDPRSTVSGLMKRHKATERDDLPIYFKVYGACTKVRSSFETYPEMMEYLAGIGFDIPMKYDGALLNELLSLPQRPKNGYPIDGIVVKDNDLRKWDLPQDTAYWTYAACYKFPTIAIDTKVTGIDWSLTMLGQLVATVLYEPIQYDGTTLTRAKLDYVQSYFDKGLGVGAVIKVTKSNEIIPRVVELVTPATGPRFKYPDECPFCNEMVTLDQEAGTAFCNNEACPGQLLRQLIRLTDRKDGLDIKGLGDKRIQALLDNGFLSNAHELFDLTEEDLINSGIDVLTAGNIIEQIAHLNNHDLYRWLSGLAIPGLGPTRAIEISNLASTNGMTDGVKFHDLKTLMMFLTDATFLQDMFGLDGLVIGSYIRQNQEGITKFLSHYDFSKPRSPSLDGIPVSITGSWVALTRPLMSNALGEHGFLLSDKVTKSTKVLMVGQKPSASKVEKAKKWNIPVVDITSLHDLNSLIALISTK</sequence>
<keyword evidence="2 7" id="KW-0436">Ligase</keyword>
<dbReference type="InterPro" id="IPR013839">
    <property type="entry name" value="DNAligase_adenylation"/>
</dbReference>
<evidence type="ECO:0000256" key="2">
    <source>
        <dbReference type="ARBA" id="ARBA00022598"/>
    </source>
</evidence>
<proteinExistence type="predicted"/>
<dbReference type="GeneID" id="77953119"/>
<dbReference type="GO" id="GO:0006260">
    <property type="term" value="P:DNA replication"/>
    <property type="evidence" value="ECO:0007669"/>
    <property type="project" value="UniProtKB-KW"/>
</dbReference>
<comment type="catalytic activity">
    <reaction evidence="5">
        <text>NAD(+) + (deoxyribonucleotide)n-3'-hydroxyl + 5'-phospho-(deoxyribonucleotide)m = (deoxyribonucleotide)n+m + AMP + beta-nicotinamide D-nucleotide.</text>
        <dbReference type="EC" id="6.5.1.2"/>
    </reaction>
</comment>
<evidence type="ECO:0000256" key="1">
    <source>
        <dbReference type="ARBA" id="ARBA00012722"/>
    </source>
</evidence>
<reference evidence="7" key="1">
    <citation type="journal article" date="2021" name="Viruses">
        <title>Novel Viruses That Lyse Plant and Human Strains of Kosakonia cowanii.</title>
        <authorList>
            <person name="Petrzik K."/>
            <person name="Brazdova S."/>
            <person name="Krawczyk K."/>
        </authorList>
    </citation>
    <scope>NUCLEOTIDE SEQUENCE</scope>
</reference>
<accession>A0AAE8BGH4</accession>
<dbReference type="RefSeq" id="YP_010676754.1">
    <property type="nucleotide sequence ID" value="NC_071015.1"/>
</dbReference>
<dbReference type="GO" id="GO:0003911">
    <property type="term" value="F:DNA ligase (NAD+) activity"/>
    <property type="evidence" value="ECO:0007669"/>
    <property type="project" value="UniProtKB-EC"/>
</dbReference>
<dbReference type="SMART" id="SM00532">
    <property type="entry name" value="LIGANc"/>
    <property type="match status" value="1"/>
</dbReference>